<dbReference type="PANTHER" id="PTHR46179:SF13">
    <property type="entry name" value="C2H2-TYPE DOMAIN-CONTAINING PROTEIN"/>
    <property type="match status" value="1"/>
</dbReference>
<keyword evidence="6" id="KW-0804">Transcription</keyword>
<evidence type="ECO:0000256" key="4">
    <source>
        <dbReference type="ARBA" id="ARBA00022833"/>
    </source>
</evidence>
<dbReference type="InterPro" id="IPR001190">
    <property type="entry name" value="SRCR"/>
</dbReference>
<evidence type="ECO:0000256" key="6">
    <source>
        <dbReference type="ARBA" id="ARBA00023163"/>
    </source>
</evidence>
<dbReference type="EMBL" id="BPWL01000004">
    <property type="protein sequence ID" value="GJJ09603.1"/>
    <property type="molecule type" value="Genomic_DNA"/>
</dbReference>
<keyword evidence="4" id="KW-0862">Zinc</keyword>
<feature type="compositionally biased region" description="Low complexity" evidence="9">
    <location>
        <begin position="173"/>
        <end position="191"/>
    </location>
</feature>
<keyword evidence="13" id="KW-1185">Reference proteome</keyword>
<dbReference type="Pfam" id="PF00096">
    <property type="entry name" value="zf-C2H2"/>
    <property type="match status" value="1"/>
</dbReference>
<feature type="compositionally biased region" description="Basic residues" evidence="9">
    <location>
        <begin position="350"/>
        <end position="360"/>
    </location>
</feature>
<feature type="region of interest" description="Disordered" evidence="9">
    <location>
        <begin position="340"/>
        <end position="367"/>
    </location>
</feature>
<evidence type="ECO:0000256" key="1">
    <source>
        <dbReference type="ARBA" id="ARBA00004123"/>
    </source>
</evidence>
<dbReference type="GO" id="GO:0005634">
    <property type="term" value="C:nucleus"/>
    <property type="evidence" value="ECO:0007669"/>
    <property type="project" value="UniProtKB-SubCell"/>
</dbReference>
<name>A0AAV5A811_9AGAM</name>
<keyword evidence="7" id="KW-0539">Nucleus</keyword>
<comment type="subcellular location">
    <subcellularLocation>
        <location evidence="1">Nucleus</location>
    </subcellularLocation>
</comment>
<dbReference type="AlphaFoldDB" id="A0AAV5A811"/>
<sequence length="434" mass="46599">MSSTLKVSPLDWLSFPPTSPSDVHAPHPDLFDLDLEASIIALPQVDQEQLQHLNIDLTDTYAFLPTNATPRCGPPSTLTASSESTYDSYSESLYNYSEYESNPTDYSADLGIDFSKFTVDVDAAAAEAKAQLMAAAAAASSLNATRSNTPNNIVKQDPDSVLHLLPNLDLDVSSSGASNSPDNSSASSSSPNSNDLFAIPFMSTSDVNLRSSYDSLNSAAVAAALSAHSQSPATDYYPSAIYGYKHLPAAQNTISPTNLLPGPLARLPIMIRSLDHNKHSHQAHSQPQQQSHASLSPTPSNSNSTGSTPPLDNAEQKDPRKKYKCPACPRAFARAYNLKTHQQTHDPNRLKPHTCPHRSCGRSFSRKHDLGRHLVSIHRDEPVSASSGSGAENSKNTSNHNNIIGVSQGPRGWCDHCGAGWVGKEATCACRDLK</sequence>
<evidence type="ECO:0000313" key="12">
    <source>
        <dbReference type="EMBL" id="GJJ09603.1"/>
    </source>
</evidence>
<keyword evidence="3 8" id="KW-0863">Zinc-finger</keyword>
<reference evidence="12" key="1">
    <citation type="submission" date="2021-10" db="EMBL/GenBank/DDBJ databases">
        <title>De novo Genome Assembly of Clathrus columnatus (Basidiomycota, Fungi) Using Illumina and Nanopore Sequence Data.</title>
        <authorList>
            <person name="Ogiso-Tanaka E."/>
            <person name="Itagaki H."/>
            <person name="Hosoya T."/>
            <person name="Hosaka K."/>
        </authorList>
    </citation>
    <scope>NUCLEOTIDE SEQUENCE</scope>
    <source>
        <strain evidence="12">MO-923</strain>
    </source>
</reference>
<feature type="compositionally biased region" description="Low complexity" evidence="9">
    <location>
        <begin position="283"/>
        <end position="311"/>
    </location>
</feature>
<evidence type="ECO:0000256" key="9">
    <source>
        <dbReference type="SAM" id="MobiDB-lite"/>
    </source>
</evidence>
<dbReference type="PANTHER" id="PTHR46179">
    <property type="entry name" value="ZINC FINGER PROTEIN"/>
    <property type="match status" value="1"/>
</dbReference>
<evidence type="ECO:0000256" key="3">
    <source>
        <dbReference type="ARBA" id="ARBA00022771"/>
    </source>
</evidence>
<dbReference type="SUPFAM" id="SSF57667">
    <property type="entry name" value="beta-beta-alpha zinc fingers"/>
    <property type="match status" value="1"/>
</dbReference>
<evidence type="ECO:0000256" key="2">
    <source>
        <dbReference type="ARBA" id="ARBA00022723"/>
    </source>
</evidence>
<evidence type="ECO:0000313" key="13">
    <source>
        <dbReference type="Proteomes" id="UP001050691"/>
    </source>
</evidence>
<feature type="domain" description="SRCR" evidence="11">
    <location>
        <begin position="383"/>
        <end position="434"/>
    </location>
</feature>
<feature type="region of interest" description="Disordered" evidence="9">
    <location>
        <begin position="172"/>
        <end position="191"/>
    </location>
</feature>
<proteinExistence type="predicted"/>
<feature type="domain" description="C2H2-type" evidence="10">
    <location>
        <begin position="323"/>
        <end position="350"/>
    </location>
</feature>
<dbReference type="GO" id="GO:0016020">
    <property type="term" value="C:membrane"/>
    <property type="evidence" value="ECO:0007669"/>
    <property type="project" value="InterPro"/>
</dbReference>
<dbReference type="Gene3D" id="3.30.160.60">
    <property type="entry name" value="Classic Zinc Finger"/>
    <property type="match status" value="2"/>
</dbReference>
<evidence type="ECO:0000256" key="7">
    <source>
        <dbReference type="ARBA" id="ARBA00023242"/>
    </source>
</evidence>
<comment type="caution">
    <text evidence="12">The sequence shown here is derived from an EMBL/GenBank/DDBJ whole genome shotgun (WGS) entry which is preliminary data.</text>
</comment>
<feature type="domain" description="C2H2-type" evidence="10">
    <location>
        <begin position="353"/>
        <end position="383"/>
    </location>
</feature>
<evidence type="ECO:0000259" key="10">
    <source>
        <dbReference type="PROSITE" id="PS50157"/>
    </source>
</evidence>
<evidence type="ECO:0000259" key="11">
    <source>
        <dbReference type="PROSITE" id="PS50287"/>
    </source>
</evidence>
<dbReference type="PROSITE" id="PS50287">
    <property type="entry name" value="SRCR_2"/>
    <property type="match status" value="1"/>
</dbReference>
<dbReference type="InterPro" id="IPR051061">
    <property type="entry name" value="Zinc_finger_trans_reg"/>
</dbReference>
<protein>
    <submittedName>
        <fullName evidence="12">Uncharacterized protein</fullName>
    </submittedName>
</protein>
<evidence type="ECO:0000256" key="5">
    <source>
        <dbReference type="ARBA" id="ARBA00023015"/>
    </source>
</evidence>
<dbReference type="SMART" id="SM00355">
    <property type="entry name" value="ZnF_C2H2"/>
    <property type="match status" value="2"/>
</dbReference>
<dbReference type="GO" id="GO:0008270">
    <property type="term" value="F:zinc ion binding"/>
    <property type="evidence" value="ECO:0007669"/>
    <property type="project" value="UniProtKB-KW"/>
</dbReference>
<dbReference type="FunFam" id="3.30.160.60:FF:000446">
    <property type="entry name" value="Zinc finger protein"/>
    <property type="match status" value="1"/>
</dbReference>
<feature type="region of interest" description="Disordered" evidence="9">
    <location>
        <begin position="380"/>
        <end position="403"/>
    </location>
</feature>
<dbReference type="Proteomes" id="UP001050691">
    <property type="component" value="Unassembled WGS sequence"/>
</dbReference>
<dbReference type="GO" id="GO:0006357">
    <property type="term" value="P:regulation of transcription by RNA polymerase II"/>
    <property type="evidence" value="ECO:0007669"/>
    <property type="project" value="TreeGrafter"/>
</dbReference>
<keyword evidence="2" id="KW-0479">Metal-binding</keyword>
<dbReference type="PROSITE" id="PS50157">
    <property type="entry name" value="ZINC_FINGER_C2H2_2"/>
    <property type="match status" value="2"/>
</dbReference>
<gene>
    <name evidence="12" type="ORF">Clacol_003826</name>
</gene>
<keyword evidence="5" id="KW-0805">Transcription regulation</keyword>
<dbReference type="InterPro" id="IPR036236">
    <property type="entry name" value="Znf_C2H2_sf"/>
</dbReference>
<organism evidence="12 13">
    <name type="scientific">Clathrus columnatus</name>
    <dbReference type="NCBI Taxonomy" id="1419009"/>
    <lineage>
        <taxon>Eukaryota</taxon>
        <taxon>Fungi</taxon>
        <taxon>Dikarya</taxon>
        <taxon>Basidiomycota</taxon>
        <taxon>Agaricomycotina</taxon>
        <taxon>Agaricomycetes</taxon>
        <taxon>Phallomycetidae</taxon>
        <taxon>Phallales</taxon>
        <taxon>Clathraceae</taxon>
        <taxon>Clathrus</taxon>
    </lineage>
</organism>
<feature type="compositionally biased region" description="Polar residues" evidence="9">
    <location>
        <begin position="384"/>
        <end position="403"/>
    </location>
</feature>
<dbReference type="PROSITE" id="PS00028">
    <property type="entry name" value="ZINC_FINGER_C2H2_1"/>
    <property type="match status" value="2"/>
</dbReference>
<accession>A0AAV5A811</accession>
<evidence type="ECO:0000256" key="8">
    <source>
        <dbReference type="PROSITE-ProRule" id="PRU00042"/>
    </source>
</evidence>
<dbReference type="InterPro" id="IPR013087">
    <property type="entry name" value="Znf_C2H2_type"/>
</dbReference>
<feature type="region of interest" description="Disordered" evidence="9">
    <location>
        <begin position="277"/>
        <end position="323"/>
    </location>
</feature>